<evidence type="ECO:0000313" key="2">
    <source>
        <dbReference type="Proteomes" id="UP000017247"/>
    </source>
</evidence>
<accession>U6FAE9</accession>
<dbReference type="HOGENOM" id="CLU_3431874_0_0_9"/>
<comment type="caution">
    <text evidence="1">The sequence shown here is derived from an EMBL/GenBank/DDBJ whole genome shotgun (WGS) entry which is preliminary data.</text>
</comment>
<proteinExistence type="predicted"/>
<dbReference type="EMBL" id="CBUL010000177">
    <property type="protein sequence ID" value="CDI61148.1"/>
    <property type="molecule type" value="Genomic_DNA"/>
</dbReference>
<reference evidence="1" key="1">
    <citation type="submission" date="2013-09" db="EMBL/GenBank/DDBJ databases">
        <title>Draft Genome Sequence of five Lactobacillus helveticus strains CIRM-BIA 101T, 103, 104, 951 and 953 isolated from milk product.</title>
        <authorList>
            <person name="Valence F."/>
            <person name="Chuat V."/>
            <person name="Ma L."/>
            <person name="Creno S."/>
            <person name="Falentin H."/>
            <person name="Lortal S."/>
            <person name="Bizet C."/>
            <person name="Clermont D."/>
            <person name="Loux V."/>
            <person name="Bouchier C."/>
            <person name="Cousin S."/>
        </authorList>
    </citation>
    <scope>NUCLEOTIDE SEQUENCE [LARGE SCALE GENOMIC DNA]</scope>
    <source>
        <strain evidence="1">CIRM-BIA 104</strain>
    </source>
</reference>
<organism evidence="1 2">
    <name type="scientific">Lactobacillus helveticus CIRM-BIA 104</name>
    <dbReference type="NCBI Taxonomy" id="1226333"/>
    <lineage>
        <taxon>Bacteria</taxon>
        <taxon>Bacillati</taxon>
        <taxon>Bacillota</taxon>
        <taxon>Bacilli</taxon>
        <taxon>Lactobacillales</taxon>
        <taxon>Lactobacillaceae</taxon>
        <taxon>Lactobacillus</taxon>
    </lineage>
</organism>
<protein>
    <submittedName>
        <fullName evidence="1">Uncharacterized protein</fullName>
    </submittedName>
</protein>
<name>U6FAE9_LACHE</name>
<dbReference type="Proteomes" id="UP000017247">
    <property type="component" value="Unassembled WGS sequence"/>
</dbReference>
<dbReference type="AlphaFoldDB" id="U6FAE9"/>
<sequence>MINLISRARNRIRWCNV</sequence>
<evidence type="ECO:0000313" key="1">
    <source>
        <dbReference type="EMBL" id="CDI61148.1"/>
    </source>
</evidence>
<gene>
    <name evidence="1" type="ORF">LHCIRMBIA104_01013</name>
</gene>